<proteinExistence type="inferred from homology"/>
<dbReference type="InterPro" id="IPR035906">
    <property type="entry name" value="MetI-like_sf"/>
</dbReference>
<evidence type="ECO:0000256" key="3">
    <source>
        <dbReference type="ARBA" id="ARBA00022475"/>
    </source>
</evidence>
<comment type="subcellular location">
    <subcellularLocation>
        <location evidence="1 7">Cell membrane</location>
        <topology evidence="1 7">Multi-pass membrane protein</topology>
    </subcellularLocation>
</comment>
<dbReference type="SUPFAM" id="SSF161098">
    <property type="entry name" value="MetI-like"/>
    <property type="match status" value="1"/>
</dbReference>
<comment type="similarity">
    <text evidence="7">Belongs to the binding-protein-dependent transport system permease family.</text>
</comment>
<dbReference type="GO" id="GO:0010438">
    <property type="term" value="P:cellular response to sulfur starvation"/>
    <property type="evidence" value="ECO:0007669"/>
    <property type="project" value="TreeGrafter"/>
</dbReference>
<keyword evidence="10" id="KW-1185">Reference proteome</keyword>
<dbReference type="Proteomes" id="UP000028252">
    <property type="component" value="Unassembled WGS sequence"/>
</dbReference>
<keyword evidence="5 7" id="KW-1133">Transmembrane helix</keyword>
<evidence type="ECO:0000256" key="1">
    <source>
        <dbReference type="ARBA" id="ARBA00004651"/>
    </source>
</evidence>
<evidence type="ECO:0000256" key="5">
    <source>
        <dbReference type="ARBA" id="ARBA00022989"/>
    </source>
</evidence>
<gene>
    <name evidence="9" type="ORF">ADIMK_1491</name>
</gene>
<evidence type="ECO:0000256" key="7">
    <source>
        <dbReference type="RuleBase" id="RU363032"/>
    </source>
</evidence>
<evidence type="ECO:0000313" key="10">
    <source>
        <dbReference type="Proteomes" id="UP000028252"/>
    </source>
</evidence>
<dbReference type="RefSeq" id="WP_036185741.1">
    <property type="nucleotide sequence ID" value="NZ_JMQN01000018.1"/>
</dbReference>
<feature type="transmembrane region" description="Helical" evidence="7">
    <location>
        <begin position="238"/>
        <end position="259"/>
    </location>
</feature>
<reference evidence="9 10" key="1">
    <citation type="submission" date="2014-04" db="EMBL/GenBank/DDBJ databases">
        <title>Marinobacterium kochiensis sp. nov., isolated from sediment sample collected from Kochi backwaters in Kerala, India.</title>
        <authorList>
            <person name="Singh A."/>
            <person name="Pinnaka A.K."/>
        </authorList>
    </citation>
    <scope>NUCLEOTIDE SEQUENCE [LARGE SCALE GENOMIC DNA]</scope>
    <source>
        <strain evidence="9 10">AK27</strain>
    </source>
</reference>
<dbReference type="Pfam" id="PF00528">
    <property type="entry name" value="BPD_transp_1"/>
    <property type="match status" value="1"/>
</dbReference>
<keyword evidence="2 7" id="KW-0813">Transport</keyword>
<evidence type="ECO:0000313" key="9">
    <source>
        <dbReference type="EMBL" id="KEA64245.1"/>
    </source>
</evidence>
<evidence type="ECO:0000256" key="4">
    <source>
        <dbReference type="ARBA" id="ARBA00022692"/>
    </source>
</evidence>
<sequence>MKRMINKTPGSVLRMSLGLLPFVLLLLIYMAGSDARLELNPDDKLLPSFAQMGDAIHRMAFEPSKRTGEYLFWADTGSSLTRLGLGVVIAALIGLLLGMLTGALPMIGAGVSPLLTVISLVPPLALLPILFIVFGLGELSKVVLIAIGITPFIARDIQRRTEEIPSEQLVKAQTLGASTLQILIRVVLPQLMPKLIDAVRLSLGAGWLFLIAAEAIASTDGLGYRIFLVRRYLSMDVILPYVAWITLLAFLLDIALAWLSRRLYPWNVQGGR</sequence>
<accession>A0A081G0E0</accession>
<comment type="caution">
    <text evidence="9">The sequence shown here is derived from an EMBL/GenBank/DDBJ whole genome shotgun (WGS) entry which is preliminary data.</text>
</comment>
<dbReference type="InterPro" id="IPR000515">
    <property type="entry name" value="MetI-like"/>
</dbReference>
<evidence type="ECO:0000256" key="2">
    <source>
        <dbReference type="ARBA" id="ARBA00022448"/>
    </source>
</evidence>
<dbReference type="eggNOG" id="COG0600">
    <property type="taxonomic scope" value="Bacteria"/>
</dbReference>
<keyword evidence="6 7" id="KW-0472">Membrane</keyword>
<evidence type="ECO:0000256" key="6">
    <source>
        <dbReference type="ARBA" id="ARBA00023136"/>
    </source>
</evidence>
<keyword evidence="4 7" id="KW-0812">Transmembrane</keyword>
<dbReference type="GO" id="GO:0055085">
    <property type="term" value="P:transmembrane transport"/>
    <property type="evidence" value="ECO:0007669"/>
    <property type="project" value="InterPro"/>
</dbReference>
<protein>
    <submittedName>
        <fullName evidence="9">Urea carboxylase-related ABC transporter, permease protein</fullName>
    </submittedName>
</protein>
<feature type="transmembrane region" description="Helical" evidence="7">
    <location>
        <begin position="83"/>
        <end position="107"/>
    </location>
</feature>
<name>A0A081G0E0_9GAMM</name>
<dbReference type="GO" id="GO:0005886">
    <property type="term" value="C:plasma membrane"/>
    <property type="evidence" value="ECO:0007669"/>
    <property type="project" value="UniProtKB-SubCell"/>
</dbReference>
<dbReference type="STRING" id="1232683.ADIMK_1491"/>
<dbReference type="PANTHER" id="PTHR30151">
    <property type="entry name" value="ALKANE SULFONATE ABC TRANSPORTER-RELATED, MEMBRANE SUBUNIT"/>
    <property type="match status" value="1"/>
</dbReference>
<keyword evidence="3" id="KW-1003">Cell membrane</keyword>
<feature type="transmembrane region" description="Helical" evidence="7">
    <location>
        <begin position="198"/>
        <end position="217"/>
    </location>
</feature>
<feature type="transmembrane region" description="Helical" evidence="7">
    <location>
        <begin position="114"/>
        <end position="133"/>
    </location>
</feature>
<dbReference type="OrthoDB" id="258894at2"/>
<dbReference type="PANTHER" id="PTHR30151:SF25">
    <property type="entry name" value="TAURINE TRANSPORT SYSTEM PERMEASE PROTEIN TAUC"/>
    <property type="match status" value="1"/>
</dbReference>
<organism evidence="9 10">
    <name type="scientific">Marinobacterium lacunae</name>
    <dbReference type="NCBI Taxonomy" id="1232683"/>
    <lineage>
        <taxon>Bacteria</taxon>
        <taxon>Pseudomonadati</taxon>
        <taxon>Pseudomonadota</taxon>
        <taxon>Gammaproteobacteria</taxon>
        <taxon>Oceanospirillales</taxon>
        <taxon>Oceanospirillaceae</taxon>
        <taxon>Marinobacterium</taxon>
    </lineage>
</organism>
<dbReference type="EMBL" id="JMQN01000018">
    <property type="protein sequence ID" value="KEA64245.1"/>
    <property type="molecule type" value="Genomic_DNA"/>
</dbReference>
<dbReference type="PATRIC" id="fig|1232683.4.peg.1470"/>
<dbReference type="PROSITE" id="PS50928">
    <property type="entry name" value="ABC_TM1"/>
    <property type="match status" value="1"/>
</dbReference>
<dbReference type="CDD" id="cd06261">
    <property type="entry name" value="TM_PBP2"/>
    <property type="match status" value="1"/>
</dbReference>
<dbReference type="Gene3D" id="1.10.3720.10">
    <property type="entry name" value="MetI-like"/>
    <property type="match status" value="1"/>
</dbReference>
<feature type="domain" description="ABC transmembrane type-1" evidence="8">
    <location>
        <begin position="76"/>
        <end position="260"/>
    </location>
</feature>
<evidence type="ECO:0000259" key="8">
    <source>
        <dbReference type="PROSITE" id="PS50928"/>
    </source>
</evidence>
<dbReference type="AlphaFoldDB" id="A0A081G0E0"/>